<dbReference type="OrthoDB" id="5986481at2"/>
<sequence length="112" mass="12858">MNIYFVTRWGNDEEGVNEADTNFIVLASNYEEAAKIVDDRLMKVKALKAACFCQRITEIGTAHSDTNNPKVLLGPCIEYAFSHDDIGIPNDKKWVRDSIDEGWEKFSEYYEE</sequence>
<dbReference type="Proteomes" id="UP000032266">
    <property type="component" value="Chromosome"/>
</dbReference>
<accession>A0A0C5VPQ7</accession>
<dbReference type="HOGENOM" id="CLU_2142379_0_0_6"/>
<organism evidence="1 2">
    <name type="scientific">Gynuella sunshinyii YC6258</name>
    <dbReference type="NCBI Taxonomy" id="1445510"/>
    <lineage>
        <taxon>Bacteria</taxon>
        <taxon>Pseudomonadati</taxon>
        <taxon>Pseudomonadota</taxon>
        <taxon>Gammaproteobacteria</taxon>
        <taxon>Oceanospirillales</taxon>
        <taxon>Saccharospirillaceae</taxon>
        <taxon>Gynuella</taxon>
    </lineage>
</organism>
<evidence type="ECO:0000313" key="1">
    <source>
        <dbReference type="EMBL" id="AJQ96211.1"/>
    </source>
</evidence>
<dbReference type="RefSeq" id="WP_044618276.1">
    <property type="nucleotide sequence ID" value="NZ_CP007142.1"/>
</dbReference>
<keyword evidence="2" id="KW-1185">Reference proteome</keyword>
<evidence type="ECO:0000313" key="2">
    <source>
        <dbReference type="Proteomes" id="UP000032266"/>
    </source>
</evidence>
<reference evidence="1 2" key="1">
    <citation type="submission" date="2014-01" db="EMBL/GenBank/DDBJ databases">
        <title>Full genme sequencing of cellulolytic bacterium Gynuella sunshinyii YC6258T gen. nov., sp. nov.</title>
        <authorList>
            <person name="Khan H."/>
            <person name="Chung E.J."/>
            <person name="Chung Y.R."/>
        </authorList>
    </citation>
    <scope>NUCLEOTIDE SEQUENCE [LARGE SCALE GENOMIC DNA]</scope>
    <source>
        <strain evidence="1 2">YC6258</strain>
    </source>
</reference>
<dbReference type="EMBL" id="CP007142">
    <property type="protein sequence ID" value="AJQ96211.1"/>
    <property type="molecule type" value="Genomic_DNA"/>
</dbReference>
<name>A0A0C5VPQ7_9GAMM</name>
<dbReference type="AlphaFoldDB" id="A0A0C5VPQ7"/>
<dbReference type="STRING" id="1445510.YC6258_04175"/>
<protein>
    <submittedName>
        <fullName evidence="1">Uncharacterized protein</fullName>
    </submittedName>
</protein>
<dbReference type="KEGG" id="gsn:YC6258_04175"/>
<proteinExistence type="predicted"/>
<gene>
    <name evidence="1" type="ORF">YC6258_04175</name>
</gene>